<reference evidence="1" key="1">
    <citation type="journal article" date="2018" name="Genome Biol.">
        <title>SKESA: strategic k-mer extension for scrupulous assemblies.</title>
        <authorList>
            <person name="Souvorov A."/>
            <person name="Agarwala R."/>
            <person name="Lipman D.J."/>
        </authorList>
    </citation>
    <scope>NUCLEOTIDE SEQUENCE</scope>
    <source>
        <strain evidence="1">CAVp300</strain>
    </source>
</reference>
<dbReference type="Pfam" id="PF14354">
    <property type="entry name" value="Lar_restr_allev"/>
    <property type="match status" value="1"/>
</dbReference>
<dbReference type="RefSeq" id="WP_047371498.1">
    <property type="nucleotide sequence ID" value="NZ_CABMNU010000005.1"/>
</dbReference>
<reference evidence="1" key="2">
    <citation type="submission" date="2020-10" db="EMBL/GenBank/DDBJ databases">
        <authorList>
            <consortium name="NCBI Pathogen Detection Project"/>
        </authorList>
    </citation>
    <scope>NUCLEOTIDE SEQUENCE</scope>
    <source>
        <strain evidence="1">CAVp300</strain>
    </source>
</reference>
<dbReference type="NCBIfam" id="TIGR03655">
    <property type="entry name" value="anti_R_Lar"/>
    <property type="match status" value="1"/>
</dbReference>
<dbReference type="AlphaFoldDB" id="A0A9P3TBS8"/>
<name>A0A9P3TBS8_KLUIN</name>
<dbReference type="Proteomes" id="UP000867740">
    <property type="component" value="Unassembled WGS sequence"/>
</dbReference>
<evidence type="ECO:0000313" key="2">
    <source>
        <dbReference type="Proteomes" id="UP000867740"/>
    </source>
</evidence>
<dbReference type="InterPro" id="IPR019908">
    <property type="entry name" value="Toxin_RalR"/>
</dbReference>
<comment type="caution">
    <text evidence="1">The sequence shown here is derived from an EMBL/GenBank/DDBJ whole genome shotgun (WGS) entry which is preliminary data.</text>
</comment>
<sequence>MSLSKPCPFCGSGDIGIVAHSNARWFFAYCGNCGAEGPEESSKVKAALAWERRVGDEADIPASQRSNQK</sequence>
<organism evidence="1 2">
    <name type="scientific">Kluyvera intermedia</name>
    <name type="common">Enterobacter intermedius</name>
    <dbReference type="NCBI Taxonomy" id="61648"/>
    <lineage>
        <taxon>Bacteria</taxon>
        <taxon>Pseudomonadati</taxon>
        <taxon>Pseudomonadota</taxon>
        <taxon>Gammaproteobacteria</taxon>
        <taxon>Enterobacterales</taxon>
        <taxon>Enterobacteriaceae</taxon>
        <taxon>Kluyvera</taxon>
    </lineage>
</organism>
<accession>A0A9P3TBS8</accession>
<protein>
    <submittedName>
        <fullName evidence="1">Restriction alleviation protein, Lar family</fullName>
    </submittedName>
</protein>
<evidence type="ECO:0000313" key="1">
    <source>
        <dbReference type="EMBL" id="HAT3584384.1"/>
    </source>
</evidence>
<gene>
    <name evidence="1" type="ORF">I8531_004763</name>
</gene>
<dbReference type="EMBL" id="DACSUM010000055">
    <property type="protein sequence ID" value="HAT3584384.1"/>
    <property type="molecule type" value="Genomic_DNA"/>
</dbReference>
<proteinExistence type="predicted"/>